<proteinExistence type="inferred from homology"/>
<accession>A0A1L4BTC8</accession>
<comment type="subcellular location">
    <subcellularLocation>
        <location evidence="6">Cell membrane</location>
        <topology evidence="6">Multi-pass membrane protein</topology>
    </subcellularLocation>
    <subcellularLocation>
        <location evidence="1">Membrane</location>
        <topology evidence="1">Multi-pass membrane protein</topology>
    </subcellularLocation>
</comment>
<feature type="transmembrane region" description="Helical" evidence="6">
    <location>
        <begin position="107"/>
        <end position="126"/>
    </location>
</feature>
<protein>
    <recommendedName>
        <fullName evidence="6">Probable membrane transporter protein</fullName>
    </recommendedName>
</protein>
<organism evidence="7 8">
    <name type="scientific">Francisella uliginis</name>
    <dbReference type="NCBI Taxonomy" id="573570"/>
    <lineage>
        <taxon>Bacteria</taxon>
        <taxon>Pseudomonadati</taxon>
        <taxon>Pseudomonadota</taxon>
        <taxon>Gammaproteobacteria</taxon>
        <taxon>Thiotrichales</taxon>
        <taxon>Francisellaceae</taxon>
        <taxon>Francisella</taxon>
    </lineage>
</organism>
<dbReference type="Proteomes" id="UP000184222">
    <property type="component" value="Chromosome"/>
</dbReference>
<gene>
    <name evidence="7" type="ORF">F7310_06905</name>
</gene>
<dbReference type="InterPro" id="IPR002781">
    <property type="entry name" value="TM_pro_TauE-like"/>
</dbReference>
<dbReference type="InterPro" id="IPR051598">
    <property type="entry name" value="TSUP/Inactive_protease-like"/>
</dbReference>
<evidence type="ECO:0000256" key="6">
    <source>
        <dbReference type="RuleBase" id="RU363041"/>
    </source>
</evidence>
<dbReference type="STRING" id="573570.F7310_06905"/>
<evidence type="ECO:0000256" key="5">
    <source>
        <dbReference type="ARBA" id="ARBA00023136"/>
    </source>
</evidence>
<feature type="transmembrane region" description="Helical" evidence="6">
    <location>
        <begin position="151"/>
        <end position="177"/>
    </location>
</feature>
<feature type="transmembrane region" description="Helical" evidence="6">
    <location>
        <begin position="223"/>
        <end position="244"/>
    </location>
</feature>
<comment type="similarity">
    <text evidence="2 6">Belongs to the 4-toluene sulfonate uptake permease (TSUP) (TC 2.A.102) family.</text>
</comment>
<feature type="transmembrane region" description="Helical" evidence="6">
    <location>
        <begin position="45"/>
        <end position="66"/>
    </location>
</feature>
<reference evidence="7 8" key="1">
    <citation type="journal article" date="2016" name="Appl. Environ. Microbiol.">
        <title>Whole genome relationships among Francisella bacteria of diverse origin define new species and provide specific regions for detection.</title>
        <authorList>
            <person name="Challacombe J.F."/>
            <person name="Petersen J.M."/>
            <person name="Gallegos-Graves V."/>
            <person name="Hodge D."/>
            <person name="Pillai S."/>
            <person name="Kuske C.R."/>
        </authorList>
    </citation>
    <scope>NUCLEOTIDE SEQUENCE [LARGE SCALE GENOMIC DNA]</scope>
    <source>
        <strain evidence="8">TX07-7310</strain>
    </source>
</reference>
<evidence type="ECO:0000313" key="7">
    <source>
        <dbReference type="EMBL" id="API87099.1"/>
    </source>
</evidence>
<dbReference type="OrthoDB" id="457670at2"/>
<feature type="transmembrane region" description="Helical" evidence="6">
    <location>
        <begin position="6"/>
        <end position="33"/>
    </location>
</feature>
<feature type="transmembrane region" description="Helical" evidence="6">
    <location>
        <begin position="256"/>
        <end position="271"/>
    </location>
</feature>
<dbReference type="KEGG" id="frx:F7310_06905"/>
<keyword evidence="8" id="KW-1185">Reference proteome</keyword>
<feature type="transmembrane region" description="Helical" evidence="6">
    <location>
        <begin position="189"/>
        <end position="211"/>
    </location>
</feature>
<dbReference type="GO" id="GO:0005886">
    <property type="term" value="C:plasma membrane"/>
    <property type="evidence" value="ECO:0007669"/>
    <property type="project" value="UniProtKB-SubCell"/>
</dbReference>
<dbReference type="RefSeq" id="WP_072712767.1">
    <property type="nucleotide sequence ID" value="NZ_CP016796.1"/>
</dbReference>
<evidence type="ECO:0000313" key="8">
    <source>
        <dbReference type="Proteomes" id="UP000184222"/>
    </source>
</evidence>
<name>A0A1L4BTC8_9GAMM</name>
<evidence type="ECO:0000256" key="2">
    <source>
        <dbReference type="ARBA" id="ARBA00009142"/>
    </source>
</evidence>
<feature type="transmembrane region" description="Helical" evidence="6">
    <location>
        <begin position="78"/>
        <end position="100"/>
    </location>
</feature>
<dbReference type="Pfam" id="PF01925">
    <property type="entry name" value="TauE"/>
    <property type="match status" value="1"/>
</dbReference>
<evidence type="ECO:0000256" key="1">
    <source>
        <dbReference type="ARBA" id="ARBA00004141"/>
    </source>
</evidence>
<sequence length="272" mass="29119">MIFVIFCFALIGLLVGILAGLFGFGGGIIVVPAISTFISIYEPAYASNSMHIAVATSLLVMLFTSMKTTYAHHKANNIIWSVALKLKLGLIIGTVLGAAIASYLSSILLEALFIIFLIYTVLKLILKMLNNSKPNSKEICGNENEPSSKLLYAYGLFTGFVSVILGIGGSIIVVPFLRGRNYRLTNAAAIAAAIVPFLALFGAISYVIVGFSDPNLPNYCLGYIYLPVAISIVVGSFVGVSIGVKLSGKIPQKAQNWAYLVIMIIILIVMIL</sequence>
<keyword evidence="4 6" id="KW-1133">Transmembrane helix</keyword>
<keyword evidence="5 6" id="KW-0472">Membrane</keyword>
<evidence type="ECO:0000256" key="4">
    <source>
        <dbReference type="ARBA" id="ARBA00022989"/>
    </source>
</evidence>
<dbReference type="AlphaFoldDB" id="A0A1L4BTC8"/>
<dbReference type="PANTHER" id="PTHR43701">
    <property type="entry name" value="MEMBRANE TRANSPORTER PROTEIN MJ0441-RELATED"/>
    <property type="match status" value="1"/>
</dbReference>
<dbReference type="EMBL" id="CP016796">
    <property type="protein sequence ID" value="API87099.1"/>
    <property type="molecule type" value="Genomic_DNA"/>
</dbReference>
<dbReference type="PANTHER" id="PTHR43701:SF2">
    <property type="entry name" value="MEMBRANE TRANSPORTER PROTEIN YJNA-RELATED"/>
    <property type="match status" value="1"/>
</dbReference>
<evidence type="ECO:0000256" key="3">
    <source>
        <dbReference type="ARBA" id="ARBA00022692"/>
    </source>
</evidence>
<keyword evidence="6" id="KW-1003">Cell membrane</keyword>
<keyword evidence="3 6" id="KW-0812">Transmembrane</keyword>